<evidence type="ECO:0000256" key="1">
    <source>
        <dbReference type="ARBA" id="ARBA00005323"/>
    </source>
</evidence>
<dbReference type="InterPro" id="IPR029066">
    <property type="entry name" value="PLP-binding_barrel"/>
</dbReference>
<dbReference type="InterPro" id="IPR026956">
    <property type="entry name" value="D-ser_dehydrat-like_dom"/>
</dbReference>
<sequence>MSTQPYPAFFSCYNQLDTPFLFVDKQKFINNLTRLRHSVESFGTELRPHFKTVKSLHALPYLLPDKTAPITVSTVKEAELLASEGYSNIIYAVGICENKLPRLRDLIGRGIAVRVLLDSKEQARFLTRFCLLNQCTISALIEIDCDGHRGGLTPDSPDLIEIAQLLHQGTVELEGVLAHAGESYHCYDPVSLRRAADNEVRTTLDAAQRIRSAGISCNMVSIGSTPTAHSYHNLNGITEVRAGAYCFFDLVMAGTGSCKIDDIAASIVTTVIGHNTERGWLLIDAGWMALSADRGTAHQPKDCGFGLVTLSNGELVEHLQVTSVNQEHGIITAMNGCSINFDAFPIGCRLHILPNHACATASMHQHYHVFDTQAQSYDIWTRIQGW</sequence>
<dbReference type="Gene3D" id="3.20.20.10">
    <property type="entry name" value="Alanine racemase"/>
    <property type="match status" value="1"/>
</dbReference>
<dbReference type="SUPFAM" id="SSF51419">
    <property type="entry name" value="PLP-binding barrel"/>
    <property type="match status" value="1"/>
</dbReference>
<dbReference type="InterPro" id="IPR001608">
    <property type="entry name" value="Ala_racemase_N"/>
</dbReference>
<evidence type="ECO:0000313" key="5">
    <source>
        <dbReference type="Proteomes" id="UP000011134"/>
    </source>
</evidence>
<feature type="domain" description="D-serine dehydratase-like" evidence="3">
    <location>
        <begin position="264"/>
        <end position="371"/>
    </location>
</feature>
<gene>
    <name evidence="4" type="ORF">C942_04016</name>
</gene>
<reference evidence="4 5" key="1">
    <citation type="submission" date="2012-12" db="EMBL/GenBank/DDBJ databases">
        <title>Genome Assembly of Photobacterium sp. AK15.</title>
        <authorList>
            <person name="Khatri I."/>
            <person name="Vaidya B."/>
            <person name="Srinivas T.N.R."/>
            <person name="Subramanian S."/>
            <person name="Pinnaka A."/>
        </authorList>
    </citation>
    <scope>NUCLEOTIDE SEQUENCE [LARGE SCALE GENOMIC DNA]</scope>
    <source>
        <strain evidence="4 5">AK15</strain>
    </source>
</reference>
<accession>L8J352</accession>
<evidence type="ECO:0000259" key="3">
    <source>
        <dbReference type="SMART" id="SM01119"/>
    </source>
</evidence>
<dbReference type="Pfam" id="PF01168">
    <property type="entry name" value="Ala_racemase_N"/>
    <property type="match status" value="1"/>
</dbReference>
<dbReference type="PATRIC" id="fig|1056511.3.peg.4829"/>
<dbReference type="Proteomes" id="UP000011134">
    <property type="component" value="Unassembled WGS sequence"/>
</dbReference>
<proteinExistence type="inferred from homology"/>
<dbReference type="PANTHER" id="PTHR28004">
    <property type="entry name" value="ZGC:162816-RELATED"/>
    <property type="match status" value="1"/>
</dbReference>
<organism evidence="4 5">
    <name type="scientific">Photobacterium marinum</name>
    <dbReference type="NCBI Taxonomy" id="1056511"/>
    <lineage>
        <taxon>Bacteria</taxon>
        <taxon>Pseudomonadati</taxon>
        <taxon>Pseudomonadota</taxon>
        <taxon>Gammaproteobacteria</taxon>
        <taxon>Vibrionales</taxon>
        <taxon>Vibrionaceae</taxon>
        <taxon>Photobacterium</taxon>
    </lineage>
</organism>
<protein>
    <submittedName>
        <fullName evidence="4">Metal activated pyridoxal enzyme</fullName>
    </submittedName>
</protein>
<dbReference type="InterPro" id="IPR051466">
    <property type="entry name" value="D-amino_acid_metab_enzyme"/>
</dbReference>
<dbReference type="SMART" id="SM01119">
    <property type="entry name" value="D-ser_dehydrat"/>
    <property type="match status" value="1"/>
</dbReference>
<dbReference type="OrthoDB" id="9772497at2"/>
<dbReference type="PANTHER" id="PTHR28004:SF2">
    <property type="entry name" value="D-SERINE DEHYDRATASE"/>
    <property type="match status" value="1"/>
</dbReference>
<dbReference type="GO" id="GO:0008721">
    <property type="term" value="F:D-serine ammonia-lyase activity"/>
    <property type="evidence" value="ECO:0007669"/>
    <property type="project" value="TreeGrafter"/>
</dbReference>
<dbReference type="RefSeq" id="WP_007471246.1">
    <property type="nucleotide sequence ID" value="NZ_AMZO01000049.1"/>
</dbReference>
<name>L8J352_9GAMM</name>
<dbReference type="GO" id="GO:0036088">
    <property type="term" value="P:D-serine catabolic process"/>
    <property type="evidence" value="ECO:0007669"/>
    <property type="project" value="TreeGrafter"/>
</dbReference>
<evidence type="ECO:0000256" key="2">
    <source>
        <dbReference type="ARBA" id="ARBA00023239"/>
    </source>
</evidence>
<dbReference type="EMBL" id="AMZO01000049">
    <property type="protein sequence ID" value="ELR63181.1"/>
    <property type="molecule type" value="Genomic_DNA"/>
</dbReference>
<dbReference type="AlphaFoldDB" id="L8J352"/>
<dbReference type="InterPro" id="IPR042208">
    <property type="entry name" value="D-ser_dehydrat-like_sf"/>
</dbReference>
<keyword evidence="5" id="KW-1185">Reference proteome</keyword>
<keyword evidence="2" id="KW-0456">Lyase</keyword>
<comment type="similarity">
    <text evidence="1">Belongs to the DSD1 family.</text>
</comment>
<comment type="caution">
    <text evidence="4">The sequence shown here is derived from an EMBL/GenBank/DDBJ whole genome shotgun (WGS) entry which is preliminary data.</text>
</comment>
<dbReference type="Pfam" id="PF14031">
    <property type="entry name" value="D-ser_dehydrat"/>
    <property type="match status" value="1"/>
</dbReference>
<dbReference type="Gene3D" id="2.40.37.20">
    <property type="entry name" value="D-serine dehydratase-like domain"/>
    <property type="match status" value="1"/>
</dbReference>
<evidence type="ECO:0000313" key="4">
    <source>
        <dbReference type="EMBL" id="ELR63181.1"/>
    </source>
</evidence>